<comment type="caution">
    <text evidence="6">The sequence shown here is derived from an EMBL/GenBank/DDBJ whole genome shotgun (WGS) entry which is preliminary data.</text>
</comment>
<dbReference type="SMART" id="SM00354">
    <property type="entry name" value="HTH_LACI"/>
    <property type="match status" value="1"/>
</dbReference>
<dbReference type="AlphaFoldDB" id="A0A2T4HTP5"/>
<dbReference type="GO" id="GO:0003700">
    <property type="term" value="F:DNA-binding transcription factor activity"/>
    <property type="evidence" value="ECO:0007669"/>
    <property type="project" value="TreeGrafter"/>
</dbReference>
<proteinExistence type="predicted"/>
<organism evidence="6 7">
    <name type="scientific">Edaphosphingomonas fennica</name>
    <dbReference type="NCBI Taxonomy" id="114404"/>
    <lineage>
        <taxon>Bacteria</taxon>
        <taxon>Pseudomonadati</taxon>
        <taxon>Pseudomonadota</taxon>
        <taxon>Alphaproteobacteria</taxon>
        <taxon>Sphingomonadales</taxon>
        <taxon>Rhizorhabdaceae</taxon>
        <taxon>Edaphosphingomonas</taxon>
    </lineage>
</organism>
<dbReference type="InterPro" id="IPR000843">
    <property type="entry name" value="HTH_LacI"/>
</dbReference>
<dbReference type="InterPro" id="IPR010982">
    <property type="entry name" value="Lambda_DNA-bd_dom_sf"/>
</dbReference>
<dbReference type="PROSITE" id="PS50932">
    <property type="entry name" value="HTH_LACI_2"/>
    <property type="match status" value="1"/>
</dbReference>
<keyword evidence="3" id="KW-0238">DNA-binding</keyword>
<sequence length="344" mass="37505">MPKPTIVEVARLAGVSNSTVSRCINNPEKVDRKTLARVRKVIEETGFRPNLLAQSFRRGRTDIVLVVIHNIGSSIFSDIIDGIRGVLGDRYSIILMESRSEEQGHSRFIDLLVARQVVGVILLCSSPPFSRKLVELDNFPRLPVVIGLEPISEDLASLPSVHIDNHQAAFDATRYLLDSGHREIMFVSGERGSLITQDRERGFVAAMAQAGIADGAARILHAELSIQGGIAAAHRLFGRETRPTALFCANDDIALGVMSVAPRFGLAVPADLSIMGFDDTIYAAMANPPLSTVAQPTRDIGERAARRLLRAMERPDETPAGTDELAEILPHRLVIRQSTAPRLA</sequence>
<dbReference type="SUPFAM" id="SSF47413">
    <property type="entry name" value="lambda repressor-like DNA-binding domains"/>
    <property type="match status" value="1"/>
</dbReference>
<evidence type="ECO:0000313" key="7">
    <source>
        <dbReference type="Proteomes" id="UP000241206"/>
    </source>
</evidence>
<dbReference type="SUPFAM" id="SSF53822">
    <property type="entry name" value="Periplasmic binding protein-like I"/>
    <property type="match status" value="1"/>
</dbReference>
<dbReference type="InterPro" id="IPR046335">
    <property type="entry name" value="LacI/GalR-like_sensor"/>
</dbReference>
<gene>
    <name evidence="6" type="ORF">CV103_13840</name>
</gene>
<dbReference type="Pfam" id="PF00356">
    <property type="entry name" value="LacI"/>
    <property type="match status" value="1"/>
</dbReference>
<evidence type="ECO:0000259" key="5">
    <source>
        <dbReference type="PROSITE" id="PS50932"/>
    </source>
</evidence>
<keyword evidence="7" id="KW-1185">Reference proteome</keyword>
<evidence type="ECO:0000256" key="3">
    <source>
        <dbReference type="ARBA" id="ARBA00023125"/>
    </source>
</evidence>
<dbReference type="Gene3D" id="3.40.50.2300">
    <property type="match status" value="2"/>
</dbReference>
<dbReference type="GO" id="GO:0000976">
    <property type="term" value="F:transcription cis-regulatory region binding"/>
    <property type="evidence" value="ECO:0007669"/>
    <property type="project" value="TreeGrafter"/>
</dbReference>
<dbReference type="InterPro" id="IPR028082">
    <property type="entry name" value="Peripla_BP_I"/>
</dbReference>
<dbReference type="PANTHER" id="PTHR30146">
    <property type="entry name" value="LACI-RELATED TRANSCRIPTIONAL REPRESSOR"/>
    <property type="match status" value="1"/>
</dbReference>
<evidence type="ECO:0000256" key="2">
    <source>
        <dbReference type="ARBA" id="ARBA00023015"/>
    </source>
</evidence>
<protein>
    <submittedName>
        <fullName evidence="6">LacI family transcriptional regulator</fullName>
    </submittedName>
</protein>
<dbReference type="Pfam" id="PF13377">
    <property type="entry name" value="Peripla_BP_3"/>
    <property type="match status" value="1"/>
</dbReference>
<reference evidence="6 7" key="1">
    <citation type="submission" date="2017-11" db="EMBL/GenBank/DDBJ databases">
        <title>Sphingomonas oleivorans sp. nov., isolated from oil-contaminated soil.</title>
        <authorList>
            <person name="Wang L."/>
            <person name="Chen L."/>
        </authorList>
    </citation>
    <scope>NUCLEOTIDE SEQUENCE [LARGE SCALE GENOMIC DNA]</scope>
    <source>
        <strain evidence="6 7">K101</strain>
    </source>
</reference>
<dbReference type="PANTHER" id="PTHR30146:SF151">
    <property type="entry name" value="HTH-TYPE TRANSCRIPTIONAL REPRESSOR CYTR"/>
    <property type="match status" value="1"/>
</dbReference>
<accession>A0A2T4HTP5</accession>
<dbReference type="Proteomes" id="UP000241206">
    <property type="component" value="Unassembled WGS sequence"/>
</dbReference>
<evidence type="ECO:0000256" key="1">
    <source>
        <dbReference type="ARBA" id="ARBA00022491"/>
    </source>
</evidence>
<keyword evidence="4" id="KW-0804">Transcription</keyword>
<dbReference type="Gene3D" id="1.10.260.40">
    <property type="entry name" value="lambda repressor-like DNA-binding domains"/>
    <property type="match status" value="1"/>
</dbReference>
<evidence type="ECO:0000313" key="6">
    <source>
        <dbReference type="EMBL" id="PTD19174.1"/>
    </source>
</evidence>
<dbReference type="CDD" id="cd01392">
    <property type="entry name" value="HTH_LacI"/>
    <property type="match status" value="1"/>
</dbReference>
<keyword evidence="2" id="KW-0805">Transcription regulation</keyword>
<keyword evidence="1" id="KW-0678">Repressor</keyword>
<name>A0A2T4HTP5_9SPHN</name>
<evidence type="ECO:0000256" key="4">
    <source>
        <dbReference type="ARBA" id="ARBA00023163"/>
    </source>
</evidence>
<dbReference type="EMBL" id="PHHF01000057">
    <property type="protein sequence ID" value="PTD19174.1"/>
    <property type="molecule type" value="Genomic_DNA"/>
</dbReference>
<feature type="domain" description="HTH lacI-type" evidence="5">
    <location>
        <begin position="4"/>
        <end position="58"/>
    </location>
</feature>